<evidence type="ECO:0000313" key="2">
    <source>
        <dbReference type="Proteomes" id="UP000195569"/>
    </source>
</evidence>
<accession>A0A1N7SL66</accession>
<proteinExistence type="predicted"/>
<sequence>MVARTQVLGAFWLIVWVPNLSNCRERHGRDRPGNSLVVFQQIYRGS</sequence>
<protein>
    <submittedName>
        <fullName evidence="1">Uncharacterized protein</fullName>
    </submittedName>
</protein>
<gene>
    <name evidence="1" type="ORF">BN2476_630014</name>
</gene>
<organism evidence="1 2">
    <name type="scientific">Paraburkholderia piptadeniae</name>
    <dbReference type="NCBI Taxonomy" id="1701573"/>
    <lineage>
        <taxon>Bacteria</taxon>
        <taxon>Pseudomonadati</taxon>
        <taxon>Pseudomonadota</taxon>
        <taxon>Betaproteobacteria</taxon>
        <taxon>Burkholderiales</taxon>
        <taxon>Burkholderiaceae</taxon>
        <taxon>Paraburkholderia</taxon>
    </lineage>
</organism>
<dbReference type="EMBL" id="CYGY02000063">
    <property type="protein sequence ID" value="SIT48136.1"/>
    <property type="molecule type" value="Genomic_DNA"/>
</dbReference>
<evidence type="ECO:0000313" key="1">
    <source>
        <dbReference type="EMBL" id="SIT48136.1"/>
    </source>
</evidence>
<keyword evidence="2" id="KW-1185">Reference proteome</keyword>
<comment type="caution">
    <text evidence="1">The sequence shown here is derived from an EMBL/GenBank/DDBJ whole genome shotgun (WGS) entry which is preliminary data.</text>
</comment>
<name>A0A1N7SL66_9BURK</name>
<dbReference type="Proteomes" id="UP000195569">
    <property type="component" value="Unassembled WGS sequence"/>
</dbReference>
<dbReference type="AlphaFoldDB" id="A0A1N7SL66"/>
<reference evidence="1" key="1">
    <citation type="submission" date="2016-12" db="EMBL/GenBank/DDBJ databases">
        <authorList>
            <person name="Moulin L."/>
        </authorList>
    </citation>
    <scope>NUCLEOTIDE SEQUENCE [LARGE SCALE GENOMIC DNA]</scope>
    <source>
        <strain evidence="1">STM 7183</strain>
    </source>
</reference>